<dbReference type="InterPro" id="IPR058625">
    <property type="entry name" value="MdtA-like_BSH"/>
</dbReference>
<gene>
    <name evidence="3" type="ORF">NBRC116598_12450</name>
</gene>
<dbReference type="PANTHER" id="PTHR30469">
    <property type="entry name" value="MULTIDRUG RESISTANCE PROTEIN MDTA"/>
    <property type="match status" value="1"/>
</dbReference>
<proteinExistence type="predicted"/>
<dbReference type="Pfam" id="PF25917">
    <property type="entry name" value="BSH_RND"/>
    <property type="match status" value="1"/>
</dbReference>
<dbReference type="Gene3D" id="2.40.50.100">
    <property type="match status" value="1"/>
</dbReference>
<keyword evidence="4" id="KW-1185">Reference proteome</keyword>
<organism evidence="3 4">
    <name type="scientific">Pseudophaeobacter arcticus</name>
    <dbReference type="NCBI Taxonomy" id="385492"/>
    <lineage>
        <taxon>Bacteria</taxon>
        <taxon>Pseudomonadati</taxon>
        <taxon>Pseudomonadota</taxon>
        <taxon>Alphaproteobacteria</taxon>
        <taxon>Rhodobacterales</taxon>
        <taxon>Paracoccaceae</taxon>
        <taxon>Pseudophaeobacter</taxon>
    </lineage>
</organism>
<comment type="caution">
    <text evidence="3">The sequence shown here is derived from an EMBL/GenBank/DDBJ whole genome shotgun (WGS) entry which is preliminary data.</text>
</comment>
<dbReference type="Gene3D" id="2.40.30.170">
    <property type="match status" value="1"/>
</dbReference>
<sequence length="494" mass="52535">MRFLRHSLTGLFLAAVAVALMLYAGQMVVGAVQTRLNAEPRKPPARERVFAVNLVTADLQEVTPELIAFGRVESRRTLELRSAQGGRIIHLSDRFEEGGVVQAGEILIQIDPSDMQAALQEAEADMQDARAEERDATRDLTLAKDELKATQDQAQLRARAHQRQLELQERGVGTTAAVEAAELTAVQARQAVISRRQAVSQAEARVDQAATRVARSQIALDRARRDLADTTLRAGFDGTLQAVTLVEGRLVSANEKLAELVDGDQLEAAFRVSTLQYARLLGADNRLSPAPVRVTLDAAGAGLEATGRLSRASGAVGDGQTGRLLYASLDLTPGFKPGDFVTVKVSEPPLLAVARVPASALGSDGTVLVLGPEERLQSLPVELLRRQGDDVLIRGAGLEGRQVVTGRTPLLGAGIRVRPLHQDAGTAQPTPAAERSATAAELIELSEERRAKLVAAVEGSAGLPEAAKERMLAALAKAQVPAGLVNRIEARMGG</sequence>
<feature type="coiled-coil region" evidence="1">
    <location>
        <begin position="119"/>
        <end position="164"/>
    </location>
</feature>
<dbReference type="RefSeq" id="WP_353398013.1">
    <property type="nucleotide sequence ID" value="NZ_BAABWU010000003.1"/>
</dbReference>
<dbReference type="Gene3D" id="1.10.287.470">
    <property type="entry name" value="Helix hairpin bin"/>
    <property type="match status" value="1"/>
</dbReference>
<evidence type="ECO:0000313" key="4">
    <source>
        <dbReference type="Proteomes" id="UP001441944"/>
    </source>
</evidence>
<name>A0ABQ0AIX1_9RHOB</name>
<keyword evidence="1" id="KW-0175">Coiled coil</keyword>
<evidence type="ECO:0000313" key="3">
    <source>
        <dbReference type="EMBL" id="GAA6195801.1"/>
    </source>
</evidence>
<dbReference type="Gene3D" id="2.40.420.20">
    <property type="match status" value="1"/>
</dbReference>
<dbReference type="EMBL" id="BAABWU010000003">
    <property type="protein sequence ID" value="GAA6195801.1"/>
    <property type="molecule type" value="Genomic_DNA"/>
</dbReference>
<dbReference type="SUPFAM" id="SSF111369">
    <property type="entry name" value="HlyD-like secretion proteins"/>
    <property type="match status" value="2"/>
</dbReference>
<feature type="domain" description="Multidrug resistance protein MdtA-like barrel-sandwich hybrid" evidence="2">
    <location>
        <begin position="76"/>
        <end position="261"/>
    </location>
</feature>
<dbReference type="PANTHER" id="PTHR30469:SF15">
    <property type="entry name" value="HLYD FAMILY OF SECRETION PROTEINS"/>
    <property type="match status" value="1"/>
</dbReference>
<evidence type="ECO:0000259" key="2">
    <source>
        <dbReference type="Pfam" id="PF25917"/>
    </source>
</evidence>
<reference evidence="3 4" key="1">
    <citation type="submission" date="2024-04" db="EMBL/GenBank/DDBJ databases">
        <title>Draft genome sequence of Pseudophaeobacter arcticus NBRC 116598.</title>
        <authorList>
            <person name="Miyakawa T."/>
            <person name="Kusuya Y."/>
            <person name="Miura T."/>
        </authorList>
    </citation>
    <scope>NUCLEOTIDE SEQUENCE [LARGE SCALE GENOMIC DNA]</scope>
    <source>
        <strain evidence="3 4">SU-CL00105</strain>
    </source>
</reference>
<protein>
    <recommendedName>
        <fullName evidence="2">Multidrug resistance protein MdtA-like barrel-sandwich hybrid domain-containing protein</fullName>
    </recommendedName>
</protein>
<evidence type="ECO:0000256" key="1">
    <source>
        <dbReference type="SAM" id="Coils"/>
    </source>
</evidence>
<dbReference type="Proteomes" id="UP001441944">
    <property type="component" value="Unassembled WGS sequence"/>
</dbReference>
<accession>A0ABQ0AIX1</accession>